<dbReference type="InterPro" id="IPR018164">
    <property type="entry name" value="Ala-tRNA-synth_IIc_N"/>
</dbReference>
<keyword evidence="11" id="KW-0963">Cytoplasm</keyword>
<comment type="catalytic activity">
    <reaction evidence="10 11">
        <text>tRNA(Ala) + L-alanine + ATP = L-alanyl-tRNA(Ala) + AMP + diphosphate</text>
        <dbReference type="Rhea" id="RHEA:12540"/>
        <dbReference type="Rhea" id="RHEA-COMP:9657"/>
        <dbReference type="Rhea" id="RHEA-COMP:9923"/>
        <dbReference type="ChEBI" id="CHEBI:30616"/>
        <dbReference type="ChEBI" id="CHEBI:33019"/>
        <dbReference type="ChEBI" id="CHEBI:57972"/>
        <dbReference type="ChEBI" id="CHEBI:78442"/>
        <dbReference type="ChEBI" id="CHEBI:78497"/>
        <dbReference type="ChEBI" id="CHEBI:456215"/>
        <dbReference type="EC" id="6.1.1.7"/>
    </reaction>
</comment>
<dbReference type="RefSeq" id="WP_212695976.1">
    <property type="nucleotide sequence ID" value="NZ_CP058649.1"/>
</dbReference>
<comment type="subcellular location">
    <subcellularLocation>
        <location evidence="11">Cytoplasm</location>
    </subcellularLocation>
</comment>
<dbReference type="InterPro" id="IPR018165">
    <property type="entry name" value="Ala-tRNA-synth_IIc_core"/>
</dbReference>
<keyword evidence="2 11" id="KW-0820">tRNA-binding</keyword>
<dbReference type="Gene3D" id="3.30.930.10">
    <property type="entry name" value="Bira Bifunctional Protein, Domain 2"/>
    <property type="match status" value="1"/>
</dbReference>
<dbReference type="GO" id="GO:0016740">
    <property type="term" value="F:transferase activity"/>
    <property type="evidence" value="ECO:0007669"/>
    <property type="project" value="UniProtKB-ARBA"/>
</dbReference>
<dbReference type="InterPro" id="IPR018162">
    <property type="entry name" value="Ala-tRNA-ligase_IIc_anticod-bd"/>
</dbReference>
<keyword evidence="11" id="KW-0862">Zinc</keyword>
<dbReference type="CDD" id="cd00673">
    <property type="entry name" value="AlaRS_core"/>
    <property type="match status" value="1"/>
</dbReference>
<feature type="domain" description="Alanyl-transfer RNA synthetases family profile" evidence="13">
    <location>
        <begin position="1"/>
        <end position="595"/>
    </location>
</feature>
<name>A0A8J8MPD5_9FIRM</name>
<dbReference type="InterPro" id="IPR002318">
    <property type="entry name" value="Ala-tRNA-lgiase_IIc"/>
</dbReference>
<keyword evidence="12" id="KW-0175">Coiled coil</keyword>
<gene>
    <name evidence="11" type="primary">alaS</name>
    <name evidence="14" type="ORF">HZI73_24560</name>
</gene>
<sequence length="595" mass="67148">MTANELRKIYLAYYQERRHKVVAAASLVPENDASVLYTTAGMQPLIPYLLGQEHPMGKRLVNVQRCVRTGDIEEVGDDYHLTVFEMLGNWSLGDYFKKEAITMSFEFLTDQLGIPLSKLAVTVHKGNDQVPQDVEAVDTWLALGLKQEQIYYYGDEENWWSPAGESGPCGPDSEMFYVNDVSDCSETCGPACSCGKYVELGNNVFMTYHKDKDGHLTELDQKNIDVGLGFERLLILANNLENVYETDLFLPIIHKLEALSGIPYNKEYEKSFRVICEHIRAAVFILADPAKIVPSNSEQGYTLRRLIRRTIRMIHTVGIDENMLLDLAIEVIEIYKEAYPEVEKCKERILDQLEKEYDKFNNALQGGMKMANKYFGKLEKGECLSGEQAFRLYDTYGFPIEFTLELAEEKGIVVDVKGFTVKVEEHQKQSRSGAAGKFKGGLAENNVNSVKLHTATHLLNSGLRQVLGDEVFQCGSHINAERLRFDFSFHRKMTSDEIKDVETYVNQAIQAHMDVTCMEMTLEEAKASGAIGIFHSKYGDTVKVYEIPGYSLEICGGPHVANTSELGYFKIIKEQSSSSGIRRIKAIVDNLDLKK</sequence>
<dbReference type="NCBIfam" id="NF002436">
    <property type="entry name" value="PRK01584.1"/>
    <property type="match status" value="1"/>
</dbReference>
<protein>
    <recommendedName>
        <fullName evidence="11">Alanine--tRNA ligase</fullName>
        <ecNumber evidence="11">6.1.1.7</ecNumber>
    </recommendedName>
    <alternativeName>
        <fullName evidence="11">Alanyl-tRNA synthetase</fullName>
        <shortName evidence="11">AlaRS</shortName>
    </alternativeName>
</protein>
<evidence type="ECO:0000256" key="2">
    <source>
        <dbReference type="ARBA" id="ARBA00022555"/>
    </source>
</evidence>
<dbReference type="InterPro" id="IPR012947">
    <property type="entry name" value="tRNA_SAD"/>
</dbReference>
<keyword evidence="3 11" id="KW-0436">Ligase</keyword>
<dbReference type="PRINTS" id="PR00980">
    <property type="entry name" value="TRNASYNTHALA"/>
</dbReference>
<comment type="cofactor">
    <cofactor evidence="11">
        <name>Zn(2+)</name>
        <dbReference type="ChEBI" id="CHEBI:29105"/>
    </cofactor>
    <text evidence="11">Binds 1 zinc ion per subunit.</text>
</comment>
<dbReference type="GO" id="GO:0002161">
    <property type="term" value="F:aminoacyl-tRNA deacylase activity"/>
    <property type="evidence" value="ECO:0007669"/>
    <property type="project" value="TreeGrafter"/>
</dbReference>
<dbReference type="PANTHER" id="PTHR11777:SF9">
    <property type="entry name" value="ALANINE--TRNA LIGASE, CYTOPLASMIC"/>
    <property type="match status" value="1"/>
</dbReference>
<dbReference type="Pfam" id="PF01411">
    <property type="entry name" value="tRNA-synt_2c"/>
    <property type="match status" value="1"/>
</dbReference>
<dbReference type="HAMAP" id="MF_00036_B">
    <property type="entry name" value="Ala_tRNA_synth_B"/>
    <property type="match status" value="1"/>
</dbReference>
<keyword evidence="8 11" id="KW-0030">Aminoacyl-tRNA synthetase</keyword>
<dbReference type="EMBL" id="CP058649">
    <property type="protein sequence ID" value="QUI25276.1"/>
    <property type="molecule type" value="Genomic_DNA"/>
</dbReference>
<evidence type="ECO:0000313" key="14">
    <source>
        <dbReference type="EMBL" id="QUI25276.1"/>
    </source>
</evidence>
<dbReference type="SUPFAM" id="SSF101353">
    <property type="entry name" value="Putative anticodon-binding domain of alanyl-tRNA synthetase (AlaRS)"/>
    <property type="match status" value="1"/>
</dbReference>
<dbReference type="SMART" id="SM00863">
    <property type="entry name" value="tRNA_SAD"/>
    <property type="match status" value="1"/>
</dbReference>
<organism evidence="14 15">
    <name type="scientific">Vallitalea pronyensis</name>
    <dbReference type="NCBI Taxonomy" id="1348613"/>
    <lineage>
        <taxon>Bacteria</taxon>
        <taxon>Bacillati</taxon>
        <taxon>Bacillota</taxon>
        <taxon>Clostridia</taxon>
        <taxon>Lachnospirales</taxon>
        <taxon>Vallitaleaceae</taxon>
        <taxon>Vallitalea</taxon>
    </lineage>
</organism>
<feature type="binding site" evidence="11">
    <location>
        <position position="453"/>
    </location>
    <ligand>
        <name>Zn(2+)</name>
        <dbReference type="ChEBI" id="CHEBI:29105"/>
    </ligand>
</feature>
<dbReference type="GO" id="GO:0005829">
    <property type="term" value="C:cytosol"/>
    <property type="evidence" value="ECO:0007669"/>
    <property type="project" value="TreeGrafter"/>
</dbReference>
<evidence type="ECO:0000256" key="4">
    <source>
        <dbReference type="ARBA" id="ARBA00022741"/>
    </source>
</evidence>
<dbReference type="FunFam" id="3.30.980.10:FF:000004">
    <property type="entry name" value="Alanine--tRNA ligase, cytoplasmic"/>
    <property type="match status" value="1"/>
</dbReference>
<evidence type="ECO:0000256" key="7">
    <source>
        <dbReference type="ARBA" id="ARBA00022917"/>
    </source>
</evidence>
<dbReference type="Gene3D" id="3.30.980.10">
    <property type="entry name" value="Threonyl-trna Synthetase, Chain A, domain 2"/>
    <property type="match status" value="1"/>
</dbReference>
<comment type="function">
    <text evidence="9 11">Catalyzes the attachment of alanine to tRNA(Ala) in a two-step reaction: alanine is first activated by ATP to form Ala-AMP and then transferred to the acceptor end of tRNA(Ala). Also edits incorrectly charged Ser-tRNA(Ala) and Gly-tRNA(Ala) via its editing domain.</text>
</comment>
<dbReference type="PANTHER" id="PTHR11777">
    <property type="entry name" value="ALANYL-TRNA SYNTHETASE"/>
    <property type="match status" value="1"/>
</dbReference>
<keyword evidence="7 11" id="KW-0648">Protein biosynthesis</keyword>
<keyword evidence="5 11" id="KW-0067">ATP-binding</keyword>
<evidence type="ECO:0000256" key="5">
    <source>
        <dbReference type="ARBA" id="ARBA00022840"/>
    </source>
</evidence>
<feature type="binding site" evidence="11">
    <location>
        <position position="559"/>
    </location>
    <ligand>
        <name>Zn(2+)</name>
        <dbReference type="ChEBI" id="CHEBI:29105"/>
    </ligand>
</feature>
<dbReference type="Gene3D" id="3.30.54.20">
    <property type="match status" value="1"/>
</dbReference>
<evidence type="ECO:0000313" key="15">
    <source>
        <dbReference type="Proteomes" id="UP000683246"/>
    </source>
</evidence>
<evidence type="ECO:0000256" key="9">
    <source>
        <dbReference type="ARBA" id="ARBA00024779"/>
    </source>
</evidence>
<evidence type="ECO:0000256" key="6">
    <source>
        <dbReference type="ARBA" id="ARBA00022884"/>
    </source>
</evidence>
<dbReference type="GO" id="GO:0005524">
    <property type="term" value="F:ATP binding"/>
    <property type="evidence" value="ECO:0007669"/>
    <property type="project" value="UniProtKB-UniRule"/>
</dbReference>
<keyword evidence="15" id="KW-1185">Reference proteome</keyword>
<dbReference type="GO" id="GO:0008270">
    <property type="term" value="F:zinc ion binding"/>
    <property type="evidence" value="ECO:0007669"/>
    <property type="project" value="UniProtKB-UniRule"/>
</dbReference>
<keyword evidence="11" id="KW-0479">Metal-binding</keyword>
<dbReference type="KEGG" id="vpy:HZI73_24560"/>
<dbReference type="GO" id="GO:0006419">
    <property type="term" value="P:alanyl-tRNA aminoacylation"/>
    <property type="evidence" value="ECO:0007669"/>
    <property type="project" value="UniProtKB-UniRule"/>
</dbReference>
<evidence type="ECO:0000256" key="8">
    <source>
        <dbReference type="ARBA" id="ARBA00023146"/>
    </source>
</evidence>
<dbReference type="GO" id="GO:0004813">
    <property type="term" value="F:alanine-tRNA ligase activity"/>
    <property type="evidence" value="ECO:0007669"/>
    <property type="project" value="UniProtKB-UniRule"/>
</dbReference>
<comment type="similarity">
    <text evidence="1 11">Belongs to the class-II aminoacyl-tRNA synthetase family.</text>
</comment>
<dbReference type="GO" id="GO:0140096">
    <property type="term" value="F:catalytic activity, acting on a protein"/>
    <property type="evidence" value="ECO:0007669"/>
    <property type="project" value="UniProtKB-ARBA"/>
</dbReference>
<dbReference type="GO" id="GO:0000049">
    <property type="term" value="F:tRNA binding"/>
    <property type="evidence" value="ECO:0007669"/>
    <property type="project" value="UniProtKB-KW"/>
</dbReference>
<dbReference type="InterPro" id="IPR050058">
    <property type="entry name" value="Ala-tRNA_ligase"/>
</dbReference>
<evidence type="ECO:0000256" key="10">
    <source>
        <dbReference type="ARBA" id="ARBA00048300"/>
    </source>
</evidence>
<evidence type="ECO:0000259" key="13">
    <source>
        <dbReference type="PROSITE" id="PS50860"/>
    </source>
</evidence>
<evidence type="ECO:0000256" key="11">
    <source>
        <dbReference type="HAMAP-Rule" id="MF_00036"/>
    </source>
</evidence>
<keyword evidence="6 11" id="KW-0694">RNA-binding</keyword>
<evidence type="ECO:0000256" key="3">
    <source>
        <dbReference type="ARBA" id="ARBA00022598"/>
    </source>
</evidence>
<dbReference type="PROSITE" id="PS50860">
    <property type="entry name" value="AA_TRNA_LIGASE_II_ALA"/>
    <property type="match status" value="1"/>
</dbReference>
<comment type="domain">
    <text evidence="11">Consists of three domains; the N-terminal catalytic domain, the editing domain and the C-terminal C-Ala domain. The editing domain removes incorrectly charged amino acids, while the C-Ala domain, along with tRNA(Ala), serves as a bridge to cooperatively bring together the editing and aminoacylation centers thus stimulating deacylation of misacylated tRNAs.</text>
</comment>
<dbReference type="SUPFAM" id="SSF55681">
    <property type="entry name" value="Class II aaRS and biotin synthetases"/>
    <property type="match status" value="1"/>
</dbReference>
<reference evidence="14" key="1">
    <citation type="submission" date="2020-07" db="EMBL/GenBank/DDBJ databases">
        <title>Vallitalea pronyensis genome.</title>
        <authorList>
            <person name="Postec A."/>
        </authorList>
    </citation>
    <scope>NUCLEOTIDE SEQUENCE</scope>
    <source>
        <strain evidence="14">FatNI3</strain>
    </source>
</reference>
<accession>A0A8J8MPD5</accession>
<evidence type="ECO:0000256" key="12">
    <source>
        <dbReference type="SAM" id="Coils"/>
    </source>
</evidence>
<proteinExistence type="inferred from homology"/>
<dbReference type="InterPro" id="IPR045864">
    <property type="entry name" value="aa-tRNA-synth_II/BPL/LPL"/>
</dbReference>
<dbReference type="Proteomes" id="UP000683246">
    <property type="component" value="Chromosome"/>
</dbReference>
<evidence type="ECO:0000256" key="1">
    <source>
        <dbReference type="ARBA" id="ARBA00008226"/>
    </source>
</evidence>
<dbReference type="EC" id="6.1.1.7" evidence="11"/>
<feature type="binding site" evidence="11">
    <location>
        <position position="457"/>
    </location>
    <ligand>
        <name>Zn(2+)</name>
        <dbReference type="ChEBI" id="CHEBI:29105"/>
    </ligand>
</feature>
<dbReference type="SUPFAM" id="SSF55186">
    <property type="entry name" value="ThrRS/AlaRS common domain"/>
    <property type="match status" value="1"/>
</dbReference>
<dbReference type="InterPro" id="IPR023033">
    <property type="entry name" value="Ala_tRNA_ligase_euk/bac"/>
</dbReference>
<feature type="coiled-coil region" evidence="12">
    <location>
        <begin position="343"/>
        <end position="370"/>
    </location>
</feature>
<dbReference type="Pfam" id="PF07973">
    <property type="entry name" value="tRNA_SAD"/>
    <property type="match status" value="1"/>
</dbReference>
<feature type="binding site" evidence="11">
    <location>
        <position position="555"/>
    </location>
    <ligand>
        <name>Zn(2+)</name>
        <dbReference type="ChEBI" id="CHEBI:29105"/>
    </ligand>
</feature>
<dbReference type="AlphaFoldDB" id="A0A8J8MPD5"/>
<keyword evidence="4 11" id="KW-0547">Nucleotide-binding</keyword>
<dbReference type="InterPro" id="IPR018163">
    <property type="entry name" value="Thr/Ala-tRNA-synth_IIc_edit"/>
</dbReference>